<feature type="domain" description="HTH marR-type" evidence="1">
    <location>
        <begin position="48"/>
        <end position="88"/>
    </location>
</feature>
<dbReference type="Gene3D" id="3.30.420.40">
    <property type="match status" value="2"/>
</dbReference>
<dbReference type="CDD" id="cd23763">
    <property type="entry name" value="ASKHA_ATPase_ROK"/>
    <property type="match status" value="1"/>
</dbReference>
<dbReference type="PANTHER" id="PTHR18964:SF169">
    <property type="entry name" value="N-ACETYLMANNOSAMINE KINASE"/>
    <property type="match status" value="1"/>
</dbReference>
<dbReference type="SUPFAM" id="SSF53067">
    <property type="entry name" value="Actin-like ATPase domain"/>
    <property type="match status" value="1"/>
</dbReference>
<accession>A0ABU3SWE2</accession>
<keyword evidence="3" id="KW-1185">Reference proteome</keyword>
<dbReference type="InterPro" id="IPR036388">
    <property type="entry name" value="WH-like_DNA-bd_sf"/>
</dbReference>
<dbReference type="Proteomes" id="UP001247805">
    <property type="component" value="Unassembled WGS sequence"/>
</dbReference>
<dbReference type="InterPro" id="IPR043129">
    <property type="entry name" value="ATPase_NBD"/>
</dbReference>
<organism evidence="2 3">
    <name type="scientific">Paraglaciecola aquimarina</name>
    <dbReference type="NCBI Taxonomy" id="1235557"/>
    <lineage>
        <taxon>Bacteria</taxon>
        <taxon>Pseudomonadati</taxon>
        <taxon>Pseudomonadota</taxon>
        <taxon>Gammaproteobacteria</taxon>
        <taxon>Alteromonadales</taxon>
        <taxon>Alteromonadaceae</taxon>
        <taxon>Paraglaciecola</taxon>
    </lineage>
</organism>
<name>A0ABU3SWE2_9ALTE</name>
<dbReference type="Pfam" id="PF00480">
    <property type="entry name" value="ROK"/>
    <property type="match status" value="1"/>
</dbReference>
<dbReference type="SUPFAM" id="SSF46785">
    <property type="entry name" value="Winged helix' DNA-binding domain"/>
    <property type="match status" value="1"/>
</dbReference>
<gene>
    <name evidence="2" type="ORF">RS130_10620</name>
</gene>
<protein>
    <submittedName>
        <fullName evidence="2">ROK family transcriptional regulator</fullName>
    </submittedName>
</protein>
<reference evidence="2 3" key="1">
    <citation type="submission" date="2023-10" db="EMBL/GenBank/DDBJ databases">
        <title>Glaciecola aquimarina strain GGW-M5 nov., isolated from a coastal seawater.</title>
        <authorList>
            <person name="Bayburt H."/>
            <person name="Kim J.M."/>
            <person name="Choi B.J."/>
            <person name="Jeon C.O."/>
        </authorList>
    </citation>
    <scope>NUCLEOTIDE SEQUENCE [LARGE SCALE GENOMIC DNA]</scope>
    <source>
        <strain evidence="2 3">KCTC 32108</strain>
    </source>
</reference>
<sequence length="308" mass="33805">MLSSNNNRIMLSSDSNSVLRAGFVLGKGNKLLQDAEREILRLVFWGDDVTQSRIVDVTGIPQQTVSRSVKSLIERGVLEQSEKSAATARGKPGFELKPNPSFAYTLGVSILFDSVALVLMDFKGQIISSCLHPMSDMKITHVLDKLESLITELIAGHNISEDKILGMGIGISGFFSSLDGKMNTHHMIEEWAEIDIAQIFSTRFSLPIWVVNDATAAAAGEGIAGVGRKFKNFVYVFISTGFGGGLISNNEMLVGTFGNAGELGDMLPPKHYVHPNLELLKRILINNGVDIESIYQLRTNFDMNWPRD</sequence>
<evidence type="ECO:0000313" key="3">
    <source>
        <dbReference type="Proteomes" id="UP001247805"/>
    </source>
</evidence>
<dbReference type="PANTHER" id="PTHR18964">
    <property type="entry name" value="ROK (REPRESSOR, ORF, KINASE) FAMILY"/>
    <property type="match status" value="1"/>
</dbReference>
<dbReference type="Gene3D" id="1.10.10.10">
    <property type="entry name" value="Winged helix-like DNA-binding domain superfamily/Winged helix DNA-binding domain"/>
    <property type="match status" value="1"/>
</dbReference>
<comment type="caution">
    <text evidence="2">The sequence shown here is derived from an EMBL/GenBank/DDBJ whole genome shotgun (WGS) entry which is preliminary data.</text>
</comment>
<dbReference type="RefSeq" id="WP_316025933.1">
    <property type="nucleotide sequence ID" value="NZ_JAWDIO010000002.1"/>
</dbReference>
<dbReference type="InterPro" id="IPR000835">
    <property type="entry name" value="HTH_MarR-typ"/>
</dbReference>
<proteinExistence type="predicted"/>
<dbReference type="InterPro" id="IPR036390">
    <property type="entry name" value="WH_DNA-bd_sf"/>
</dbReference>
<dbReference type="Pfam" id="PF12802">
    <property type="entry name" value="MarR_2"/>
    <property type="match status" value="1"/>
</dbReference>
<dbReference type="EMBL" id="JAWDIO010000002">
    <property type="protein sequence ID" value="MDU0354324.1"/>
    <property type="molecule type" value="Genomic_DNA"/>
</dbReference>
<evidence type="ECO:0000313" key="2">
    <source>
        <dbReference type="EMBL" id="MDU0354324.1"/>
    </source>
</evidence>
<evidence type="ECO:0000259" key="1">
    <source>
        <dbReference type="Pfam" id="PF12802"/>
    </source>
</evidence>
<dbReference type="InterPro" id="IPR000600">
    <property type="entry name" value="ROK"/>
</dbReference>